<feature type="signal peptide" evidence="3">
    <location>
        <begin position="1"/>
        <end position="30"/>
    </location>
</feature>
<dbReference type="CDD" id="cd00383">
    <property type="entry name" value="trans_reg_C"/>
    <property type="match status" value="1"/>
</dbReference>
<dbReference type="GO" id="GO:0000160">
    <property type="term" value="P:phosphorelay signal transduction system"/>
    <property type="evidence" value="ECO:0007669"/>
    <property type="project" value="InterPro"/>
</dbReference>
<evidence type="ECO:0000313" key="6">
    <source>
        <dbReference type="Proteomes" id="UP000256373"/>
    </source>
</evidence>
<feature type="domain" description="OmpR/PhoB-type" evidence="4">
    <location>
        <begin position="199"/>
        <end position="296"/>
    </location>
</feature>
<evidence type="ECO:0000256" key="2">
    <source>
        <dbReference type="PROSITE-ProRule" id="PRU01091"/>
    </source>
</evidence>
<dbReference type="GO" id="GO:0003677">
    <property type="term" value="F:DNA binding"/>
    <property type="evidence" value="ECO:0007669"/>
    <property type="project" value="UniProtKB-UniRule"/>
</dbReference>
<dbReference type="Gene3D" id="1.10.10.10">
    <property type="entry name" value="Winged helix-like DNA-binding domain superfamily/Winged helix DNA-binding domain"/>
    <property type="match status" value="1"/>
</dbReference>
<proteinExistence type="predicted"/>
<dbReference type="Proteomes" id="UP000256373">
    <property type="component" value="Unassembled WGS sequence"/>
</dbReference>
<dbReference type="SUPFAM" id="SSF46894">
    <property type="entry name" value="C-terminal effector domain of the bipartite response regulators"/>
    <property type="match status" value="1"/>
</dbReference>
<dbReference type="InterPro" id="IPR036388">
    <property type="entry name" value="WH-like_DNA-bd_sf"/>
</dbReference>
<dbReference type="InterPro" id="IPR016032">
    <property type="entry name" value="Sig_transdc_resp-reg_C-effctor"/>
</dbReference>
<dbReference type="SMART" id="SM00862">
    <property type="entry name" value="Trans_reg_C"/>
    <property type="match status" value="1"/>
</dbReference>
<name>A0A3D8Y8V0_9BACT</name>
<keyword evidence="6" id="KW-1185">Reference proteome</keyword>
<reference evidence="5 6" key="1">
    <citation type="submission" date="2018-07" db="EMBL/GenBank/DDBJ databases">
        <title>Dyadobacter roseus sp. nov., isolated from rose rhizosphere soil.</title>
        <authorList>
            <person name="Chen L."/>
        </authorList>
    </citation>
    <scope>NUCLEOTIDE SEQUENCE [LARGE SCALE GENOMIC DNA]</scope>
    <source>
        <strain evidence="5 6">RS19</strain>
    </source>
</reference>
<keyword evidence="1 2" id="KW-0238">DNA-binding</keyword>
<evidence type="ECO:0000256" key="1">
    <source>
        <dbReference type="ARBA" id="ARBA00023125"/>
    </source>
</evidence>
<evidence type="ECO:0000256" key="3">
    <source>
        <dbReference type="SAM" id="SignalP"/>
    </source>
</evidence>
<organism evidence="5 6">
    <name type="scientific">Dyadobacter luteus</name>
    <dbReference type="NCBI Taxonomy" id="2259619"/>
    <lineage>
        <taxon>Bacteria</taxon>
        <taxon>Pseudomonadati</taxon>
        <taxon>Bacteroidota</taxon>
        <taxon>Cytophagia</taxon>
        <taxon>Cytophagales</taxon>
        <taxon>Spirosomataceae</taxon>
        <taxon>Dyadobacter</taxon>
    </lineage>
</organism>
<sequence length="298" mass="33341">MFKIVMFLKMALRAIVLALTILCAYTTDSAASNDGIRFAESVNLAMRRAVHQLKLQNGDSLSTVKAVKQTDATSFSIELDQVFDYAELPQLLQQSFDLHKIEKPYNVSILNCRSDEIILGYSYLDLANKDGIPCAGRTKEPGCYVLKVSFTPEEKAVASPGNWWLIPAGILLSVLGFVVLRRSGKSELIASKTDDAISDSRINFGESQLDITNLVLYSCEKKHNLTYREAKLLHLFVSHKNQIMERDFILKSVWEDEGITVGRSVDVFVSRLRKLLSEDTTLKIAAVHGIGYRMEISV</sequence>
<dbReference type="EMBL" id="QNUL01000024">
    <property type="protein sequence ID" value="REA57862.1"/>
    <property type="molecule type" value="Genomic_DNA"/>
</dbReference>
<feature type="DNA-binding region" description="OmpR/PhoB-type" evidence="2">
    <location>
        <begin position="199"/>
        <end position="296"/>
    </location>
</feature>
<dbReference type="PROSITE" id="PS51755">
    <property type="entry name" value="OMPR_PHOB"/>
    <property type="match status" value="1"/>
</dbReference>
<dbReference type="Pfam" id="PF00486">
    <property type="entry name" value="Trans_reg_C"/>
    <property type="match status" value="1"/>
</dbReference>
<keyword evidence="3" id="KW-0732">Signal</keyword>
<gene>
    <name evidence="5" type="ORF">DSL64_22305</name>
</gene>
<protein>
    <submittedName>
        <fullName evidence="5">Winged helix family transcriptional regulator</fullName>
    </submittedName>
</protein>
<accession>A0A3D8Y8V0</accession>
<comment type="caution">
    <text evidence="5">The sequence shown here is derived from an EMBL/GenBank/DDBJ whole genome shotgun (WGS) entry which is preliminary data.</text>
</comment>
<feature type="chain" id="PRO_5017686044" evidence="3">
    <location>
        <begin position="31"/>
        <end position="298"/>
    </location>
</feature>
<evidence type="ECO:0000259" key="4">
    <source>
        <dbReference type="PROSITE" id="PS51755"/>
    </source>
</evidence>
<dbReference type="InterPro" id="IPR001867">
    <property type="entry name" value="OmpR/PhoB-type_DNA-bd"/>
</dbReference>
<evidence type="ECO:0000313" key="5">
    <source>
        <dbReference type="EMBL" id="REA57862.1"/>
    </source>
</evidence>
<dbReference type="AlphaFoldDB" id="A0A3D8Y8V0"/>
<dbReference type="GO" id="GO:0006355">
    <property type="term" value="P:regulation of DNA-templated transcription"/>
    <property type="evidence" value="ECO:0007669"/>
    <property type="project" value="InterPro"/>
</dbReference>